<proteinExistence type="predicted"/>
<protein>
    <submittedName>
        <fullName evidence="1">Uncharacterized protein</fullName>
    </submittedName>
</protein>
<dbReference type="AlphaFoldDB" id="A0A6H5HMC5"/>
<gene>
    <name evidence="1" type="ORF">NTEN_LOCUS21948</name>
</gene>
<evidence type="ECO:0000313" key="2">
    <source>
        <dbReference type="Proteomes" id="UP000479000"/>
    </source>
</evidence>
<dbReference type="Proteomes" id="UP000479000">
    <property type="component" value="Unassembled WGS sequence"/>
</dbReference>
<name>A0A6H5HMC5_9HEMI</name>
<keyword evidence="2" id="KW-1185">Reference proteome</keyword>
<reference evidence="1 2" key="1">
    <citation type="submission" date="2020-02" db="EMBL/GenBank/DDBJ databases">
        <authorList>
            <person name="Ferguson B K."/>
        </authorList>
    </citation>
    <scope>NUCLEOTIDE SEQUENCE [LARGE SCALE GENOMIC DNA]</scope>
</reference>
<evidence type="ECO:0000313" key="1">
    <source>
        <dbReference type="EMBL" id="CAB0018039.1"/>
    </source>
</evidence>
<sequence length="243" mass="27517">MSKYKKLNFYVRWKEMTADDIIQQVLDKFEASSPNSQYNVLNTGMIPDPKPRCCPIIIYEEFSEEEKESWGKFPAKQIRKTLNSLYSKPLVLSCHTIDLRCPEDSPNFEDTSRPQQGHFCTPYTRVNRSSGCFENLCQLTIFVTHAADVRLTAVQSLLVVEAASIAPGLNLEKSERTAPVVGAAPTEPPPLKNTCLSVFIRRCSSRLDWMNNNTVILRHILQEESREIVMFIAGESILSNNGL</sequence>
<accession>A0A6H5HMC5</accession>
<organism evidence="1 2">
    <name type="scientific">Nesidiocoris tenuis</name>
    <dbReference type="NCBI Taxonomy" id="355587"/>
    <lineage>
        <taxon>Eukaryota</taxon>
        <taxon>Metazoa</taxon>
        <taxon>Ecdysozoa</taxon>
        <taxon>Arthropoda</taxon>
        <taxon>Hexapoda</taxon>
        <taxon>Insecta</taxon>
        <taxon>Pterygota</taxon>
        <taxon>Neoptera</taxon>
        <taxon>Paraneoptera</taxon>
        <taxon>Hemiptera</taxon>
        <taxon>Heteroptera</taxon>
        <taxon>Panheteroptera</taxon>
        <taxon>Cimicomorpha</taxon>
        <taxon>Miridae</taxon>
        <taxon>Dicyphina</taxon>
        <taxon>Nesidiocoris</taxon>
    </lineage>
</organism>
<dbReference type="EMBL" id="CADCXU010032187">
    <property type="protein sequence ID" value="CAB0018039.1"/>
    <property type="molecule type" value="Genomic_DNA"/>
</dbReference>